<dbReference type="Gene3D" id="2.40.10.220">
    <property type="entry name" value="predicted glycosyltransferase like domains"/>
    <property type="match status" value="1"/>
</dbReference>
<gene>
    <name evidence="3" type="ORF">C9I89_18930</name>
</gene>
<name>A0A2T3MTK4_9GAMM</name>
<dbReference type="InterPro" id="IPR027021">
    <property type="entry name" value="C-di-GMP_BP_PA4608"/>
</dbReference>
<keyword evidence="1" id="KW-0973">c-di-GMP</keyword>
<evidence type="ECO:0000313" key="3">
    <source>
        <dbReference type="EMBL" id="PSW02591.1"/>
    </source>
</evidence>
<evidence type="ECO:0000259" key="2">
    <source>
        <dbReference type="Pfam" id="PF07238"/>
    </source>
</evidence>
<sequence>MTERRQFIRILYQSPATLRQAEGEWQTVVRDLSLKGILLTCPPDWQPSTDPHYTVNFCLHECDIELTMETQLISHCRDFLRMKIHHLDIDSASHLKRLVELNVGTDELLHRELEQLTDLENHLNKH</sequence>
<evidence type="ECO:0000313" key="4">
    <source>
        <dbReference type="Proteomes" id="UP000240904"/>
    </source>
</evidence>
<dbReference type="InterPro" id="IPR009875">
    <property type="entry name" value="PilZ_domain"/>
</dbReference>
<reference evidence="3 4" key="1">
    <citation type="submission" date="2018-03" db="EMBL/GenBank/DDBJ databases">
        <title>Whole genome sequencing of Histamine producing bacteria.</title>
        <authorList>
            <person name="Butler K."/>
        </authorList>
    </citation>
    <scope>NUCLEOTIDE SEQUENCE [LARGE SCALE GENOMIC DNA]</scope>
    <source>
        <strain evidence="3 4">DSM 16190</strain>
    </source>
</reference>
<protein>
    <recommendedName>
        <fullName evidence="1">Cyclic diguanosine monophosphate-binding protein</fullName>
        <shortName evidence="1">c-di-GMP-binding protein</shortName>
    </recommendedName>
    <alternativeName>
        <fullName evidence="1">Pilz domain-containing protein</fullName>
    </alternativeName>
</protein>
<accession>A0A2T3MTK4</accession>
<comment type="caution">
    <text evidence="3">The sequence shown here is derived from an EMBL/GenBank/DDBJ whole genome shotgun (WGS) entry which is preliminary data.</text>
</comment>
<organism evidence="3 4">
    <name type="scientific">Photobacterium lipolyticum</name>
    <dbReference type="NCBI Taxonomy" id="266810"/>
    <lineage>
        <taxon>Bacteria</taxon>
        <taxon>Pseudomonadati</taxon>
        <taxon>Pseudomonadota</taxon>
        <taxon>Gammaproteobacteria</taxon>
        <taxon>Vibrionales</taxon>
        <taxon>Vibrionaceae</taxon>
        <taxon>Photobacterium</taxon>
    </lineage>
</organism>
<dbReference type="OrthoDB" id="5298508at2"/>
<dbReference type="PIRSF" id="PIRSF028141">
    <property type="entry name" value="C-di-GMP_BP_PA4608"/>
    <property type="match status" value="1"/>
</dbReference>
<comment type="function">
    <text evidence="1">Binds the second messenger bis-(3'-5') cyclic dimeric guanosine monophosphate (c-di-GMP). Can bind two c-di-GMP molecules per monomer. May play a role in bacterial second-messenger regulated processes. Binding to c-di-GMP induces a conformational change of the C- and N-termini resulting in the exposure of a highly negative surface on one side of the protein to a possible effector protein.</text>
</comment>
<proteinExistence type="predicted"/>
<comment type="subunit">
    <text evidence="1">Monomer in both c-di-GMP-bound and free forms.</text>
</comment>
<keyword evidence="4" id="KW-1185">Reference proteome</keyword>
<evidence type="ECO:0000256" key="1">
    <source>
        <dbReference type="PIRNR" id="PIRNR028141"/>
    </source>
</evidence>
<dbReference type="RefSeq" id="WP_107284884.1">
    <property type="nucleotide sequence ID" value="NZ_PYMC01000018.1"/>
</dbReference>
<dbReference type="SUPFAM" id="SSF141371">
    <property type="entry name" value="PilZ domain-like"/>
    <property type="match status" value="1"/>
</dbReference>
<keyword evidence="1" id="KW-0547">Nucleotide-binding</keyword>
<dbReference type="Proteomes" id="UP000240904">
    <property type="component" value="Unassembled WGS sequence"/>
</dbReference>
<dbReference type="AlphaFoldDB" id="A0A2T3MTK4"/>
<dbReference type="Pfam" id="PF07238">
    <property type="entry name" value="PilZ"/>
    <property type="match status" value="1"/>
</dbReference>
<dbReference type="EMBL" id="PYMC01000018">
    <property type="protein sequence ID" value="PSW02591.1"/>
    <property type="molecule type" value="Genomic_DNA"/>
</dbReference>
<dbReference type="GO" id="GO:0035438">
    <property type="term" value="F:cyclic-di-GMP binding"/>
    <property type="evidence" value="ECO:0007669"/>
    <property type="project" value="InterPro"/>
</dbReference>
<feature type="domain" description="PilZ" evidence="2">
    <location>
        <begin position="3"/>
        <end position="100"/>
    </location>
</feature>